<dbReference type="EMBL" id="FONT01000002">
    <property type="protein sequence ID" value="SFE60130.1"/>
    <property type="molecule type" value="Genomic_DNA"/>
</dbReference>
<dbReference type="InterPro" id="IPR011663">
    <property type="entry name" value="UTRA"/>
</dbReference>
<dbReference type="Pfam" id="PF07702">
    <property type="entry name" value="UTRA"/>
    <property type="match status" value="1"/>
</dbReference>
<gene>
    <name evidence="5" type="ORF">SAMN05192532_102532</name>
</gene>
<dbReference type="Gene3D" id="1.10.10.10">
    <property type="entry name" value="Winged helix-like DNA-binding domain superfamily/Winged helix DNA-binding domain"/>
    <property type="match status" value="1"/>
</dbReference>
<keyword evidence="6" id="KW-1185">Reference proteome</keyword>
<dbReference type="PANTHER" id="PTHR44846:SF1">
    <property type="entry name" value="MANNOSYL-D-GLYCERATE TRANSPORT_METABOLISM SYSTEM REPRESSOR MNGR-RELATED"/>
    <property type="match status" value="1"/>
</dbReference>
<name>A0A1I2BXU3_9BACI</name>
<protein>
    <submittedName>
        <fullName evidence="5">Transcriptional regulator, GntR family</fullName>
    </submittedName>
</protein>
<evidence type="ECO:0000313" key="6">
    <source>
        <dbReference type="Proteomes" id="UP000199516"/>
    </source>
</evidence>
<dbReference type="Gene3D" id="3.40.1410.10">
    <property type="entry name" value="Chorismate lyase-like"/>
    <property type="match status" value="1"/>
</dbReference>
<keyword evidence="3" id="KW-0804">Transcription</keyword>
<keyword evidence="2" id="KW-0238">DNA-binding</keyword>
<dbReference type="Pfam" id="PF00392">
    <property type="entry name" value="GntR"/>
    <property type="match status" value="1"/>
</dbReference>
<dbReference type="FunFam" id="1.10.10.10:FF:000079">
    <property type="entry name" value="GntR family transcriptional regulator"/>
    <property type="match status" value="1"/>
</dbReference>
<dbReference type="InterPro" id="IPR050679">
    <property type="entry name" value="Bact_HTH_transcr_reg"/>
</dbReference>
<dbReference type="GO" id="GO:0045892">
    <property type="term" value="P:negative regulation of DNA-templated transcription"/>
    <property type="evidence" value="ECO:0007669"/>
    <property type="project" value="TreeGrafter"/>
</dbReference>
<dbReference type="RefSeq" id="WP_177194733.1">
    <property type="nucleotide sequence ID" value="NZ_FONT01000002.1"/>
</dbReference>
<dbReference type="Proteomes" id="UP000199516">
    <property type="component" value="Unassembled WGS sequence"/>
</dbReference>
<keyword evidence="1" id="KW-0805">Transcription regulation</keyword>
<dbReference type="InterPro" id="IPR028978">
    <property type="entry name" value="Chorismate_lyase_/UTRA_dom_sf"/>
</dbReference>
<evidence type="ECO:0000256" key="3">
    <source>
        <dbReference type="ARBA" id="ARBA00023163"/>
    </source>
</evidence>
<dbReference type="SMART" id="SM00866">
    <property type="entry name" value="UTRA"/>
    <property type="match status" value="1"/>
</dbReference>
<dbReference type="SUPFAM" id="SSF64288">
    <property type="entry name" value="Chorismate lyase-like"/>
    <property type="match status" value="1"/>
</dbReference>
<dbReference type="PROSITE" id="PS50949">
    <property type="entry name" value="HTH_GNTR"/>
    <property type="match status" value="1"/>
</dbReference>
<dbReference type="InterPro" id="IPR036390">
    <property type="entry name" value="WH_DNA-bd_sf"/>
</dbReference>
<dbReference type="InterPro" id="IPR000524">
    <property type="entry name" value="Tscrpt_reg_HTH_GntR"/>
</dbReference>
<dbReference type="STRING" id="930128.SAMN05192532_102532"/>
<accession>A0A1I2BXU3</accession>
<organism evidence="5 6">
    <name type="scientific">Alteribacillus iranensis</name>
    <dbReference type="NCBI Taxonomy" id="930128"/>
    <lineage>
        <taxon>Bacteria</taxon>
        <taxon>Bacillati</taxon>
        <taxon>Bacillota</taxon>
        <taxon>Bacilli</taxon>
        <taxon>Bacillales</taxon>
        <taxon>Bacillaceae</taxon>
        <taxon>Alteribacillus</taxon>
    </lineage>
</organism>
<evidence type="ECO:0000313" key="5">
    <source>
        <dbReference type="EMBL" id="SFE60130.1"/>
    </source>
</evidence>
<dbReference type="SUPFAM" id="SSF46785">
    <property type="entry name" value="Winged helix' DNA-binding domain"/>
    <property type="match status" value="1"/>
</dbReference>
<sequence length="246" mass="28041">MLDRNNTIPLYEQLKDQIVKDIKEGKYEANQQIPSERVLGEVYGVSRITVRQAISLAEKEGILHRVHGVGTFVSDSKIEQELSQLNNFHSTLMKQGLIASTKLLKEETISSDFLMSRLLDIDVMESVYNVQILGLGDESPIVYYNSYFTKEISPFIKSEVDKALSTGSPFSTLDLYTEQAPIRPTHIEQSFEARIAEGEIADLLDLDIGKPIFSVTSIVYADKKPLEYKETHYRGDKYKFYLTRKM</sequence>
<feature type="domain" description="HTH gntR-type" evidence="4">
    <location>
        <begin position="8"/>
        <end position="76"/>
    </location>
</feature>
<proteinExistence type="predicted"/>
<reference evidence="5 6" key="1">
    <citation type="submission" date="2016-10" db="EMBL/GenBank/DDBJ databases">
        <authorList>
            <person name="de Groot N.N."/>
        </authorList>
    </citation>
    <scope>NUCLEOTIDE SEQUENCE [LARGE SCALE GENOMIC DNA]</scope>
    <source>
        <strain evidence="5 6">DSM 23995</strain>
    </source>
</reference>
<dbReference type="SMART" id="SM00345">
    <property type="entry name" value="HTH_GNTR"/>
    <property type="match status" value="1"/>
</dbReference>
<dbReference type="CDD" id="cd07377">
    <property type="entry name" value="WHTH_GntR"/>
    <property type="match status" value="1"/>
</dbReference>
<dbReference type="GO" id="GO:0003700">
    <property type="term" value="F:DNA-binding transcription factor activity"/>
    <property type="evidence" value="ECO:0007669"/>
    <property type="project" value="InterPro"/>
</dbReference>
<evidence type="ECO:0000256" key="2">
    <source>
        <dbReference type="ARBA" id="ARBA00023125"/>
    </source>
</evidence>
<dbReference type="AlphaFoldDB" id="A0A1I2BXU3"/>
<evidence type="ECO:0000256" key="1">
    <source>
        <dbReference type="ARBA" id="ARBA00023015"/>
    </source>
</evidence>
<dbReference type="GO" id="GO:0003677">
    <property type="term" value="F:DNA binding"/>
    <property type="evidence" value="ECO:0007669"/>
    <property type="project" value="UniProtKB-KW"/>
</dbReference>
<dbReference type="PANTHER" id="PTHR44846">
    <property type="entry name" value="MANNOSYL-D-GLYCERATE TRANSPORT/METABOLISM SYSTEM REPRESSOR MNGR-RELATED"/>
    <property type="match status" value="1"/>
</dbReference>
<evidence type="ECO:0000259" key="4">
    <source>
        <dbReference type="PROSITE" id="PS50949"/>
    </source>
</evidence>
<dbReference type="InterPro" id="IPR036388">
    <property type="entry name" value="WH-like_DNA-bd_sf"/>
</dbReference>
<dbReference type="PRINTS" id="PR00035">
    <property type="entry name" value="HTHGNTR"/>
</dbReference>